<dbReference type="Proteomes" id="UP000298460">
    <property type="component" value="Unassembled WGS sequence"/>
</dbReference>
<dbReference type="InterPro" id="IPR003706">
    <property type="entry name" value="CstA_N"/>
</dbReference>
<proteinExistence type="predicted"/>
<dbReference type="OrthoDB" id="9761224at2"/>
<evidence type="ECO:0000259" key="2">
    <source>
        <dbReference type="Pfam" id="PF02554"/>
    </source>
</evidence>
<evidence type="ECO:0000256" key="1">
    <source>
        <dbReference type="SAM" id="Phobius"/>
    </source>
</evidence>
<reference evidence="3 4" key="1">
    <citation type="submission" date="2019-03" db="EMBL/GenBank/DDBJ databases">
        <title>Draft Genome Sequence of Desulfosporosinus fructosivorans Strain 63.6F, Isolated from Marine Sediment in the Baltic Sea.</title>
        <authorList>
            <person name="Hausmann B."/>
            <person name="Vandieken V."/>
            <person name="Pjevac P."/>
            <person name="Schreck K."/>
            <person name="Herbold C.W."/>
            <person name="Loy A."/>
        </authorList>
    </citation>
    <scope>NUCLEOTIDE SEQUENCE [LARGE SCALE GENOMIC DNA]</scope>
    <source>
        <strain evidence="3 4">63.6F</strain>
    </source>
</reference>
<protein>
    <recommendedName>
        <fullName evidence="2">CstA N-terminal domain-containing protein</fullName>
    </recommendedName>
</protein>
<dbReference type="AlphaFoldDB" id="A0A4Z0R8I8"/>
<comment type="caution">
    <text evidence="3">The sequence shown here is derived from an EMBL/GenBank/DDBJ whole genome shotgun (WGS) entry which is preliminary data.</text>
</comment>
<organism evidence="3 4">
    <name type="scientific">Desulfosporosinus fructosivorans</name>
    <dbReference type="NCBI Taxonomy" id="2018669"/>
    <lineage>
        <taxon>Bacteria</taxon>
        <taxon>Bacillati</taxon>
        <taxon>Bacillota</taxon>
        <taxon>Clostridia</taxon>
        <taxon>Eubacteriales</taxon>
        <taxon>Desulfitobacteriaceae</taxon>
        <taxon>Desulfosporosinus</taxon>
    </lineage>
</organism>
<gene>
    <name evidence="3" type="ORF">E4K67_11025</name>
</gene>
<evidence type="ECO:0000313" key="4">
    <source>
        <dbReference type="Proteomes" id="UP000298460"/>
    </source>
</evidence>
<keyword evidence="1" id="KW-0472">Membrane</keyword>
<sequence>MKSYLFNSGLSVAIMLYLAWNNGWKIIWPIFGSANQLLAALSLIVVSIWLANKSRKYWFARLFQLS</sequence>
<feature type="transmembrane region" description="Helical" evidence="1">
    <location>
        <begin position="26"/>
        <end position="51"/>
    </location>
</feature>
<dbReference type="Pfam" id="PF02554">
    <property type="entry name" value="CstA"/>
    <property type="match status" value="1"/>
</dbReference>
<keyword evidence="1" id="KW-0812">Transmembrane</keyword>
<accession>A0A4Z0R8I8</accession>
<evidence type="ECO:0000313" key="3">
    <source>
        <dbReference type="EMBL" id="TGE38463.1"/>
    </source>
</evidence>
<keyword evidence="1" id="KW-1133">Transmembrane helix</keyword>
<name>A0A4Z0R8I8_9FIRM</name>
<feature type="transmembrane region" description="Helical" evidence="1">
    <location>
        <begin position="5"/>
        <end position="20"/>
    </location>
</feature>
<dbReference type="GO" id="GO:0016020">
    <property type="term" value="C:membrane"/>
    <property type="evidence" value="ECO:0007669"/>
    <property type="project" value="InterPro"/>
</dbReference>
<dbReference type="EMBL" id="SPQQ01000003">
    <property type="protein sequence ID" value="TGE38463.1"/>
    <property type="molecule type" value="Genomic_DNA"/>
</dbReference>
<keyword evidence="4" id="KW-1185">Reference proteome</keyword>
<dbReference type="GO" id="GO:0009267">
    <property type="term" value="P:cellular response to starvation"/>
    <property type="evidence" value="ECO:0007669"/>
    <property type="project" value="InterPro"/>
</dbReference>
<feature type="domain" description="CstA N-terminal" evidence="2">
    <location>
        <begin position="2"/>
        <end position="59"/>
    </location>
</feature>